<keyword evidence="5" id="KW-1185">Reference proteome</keyword>
<evidence type="ECO:0000313" key="5">
    <source>
        <dbReference type="Proteomes" id="UP000245942"/>
    </source>
</evidence>
<dbReference type="OrthoDB" id="5282002at2759"/>
<organism evidence="4 5">
    <name type="scientific">Pseudomicrostroma glucosiphilum</name>
    <dbReference type="NCBI Taxonomy" id="1684307"/>
    <lineage>
        <taxon>Eukaryota</taxon>
        <taxon>Fungi</taxon>
        <taxon>Dikarya</taxon>
        <taxon>Basidiomycota</taxon>
        <taxon>Ustilaginomycotina</taxon>
        <taxon>Exobasidiomycetes</taxon>
        <taxon>Microstromatales</taxon>
        <taxon>Microstromatales incertae sedis</taxon>
        <taxon>Pseudomicrostroma</taxon>
    </lineage>
</organism>
<dbReference type="InterPro" id="IPR032717">
    <property type="entry name" value="Mss51_Znf"/>
</dbReference>
<dbReference type="Pfam" id="PF13824">
    <property type="entry name" value="zf-Mss51"/>
    <property type="match status" value="1"/>
</dbReference>
<name>A0A316UH73_9BASI</name>
<dbReference type="Proteomes" id="UP000245942">
    <property type="component" value="Unassembled WGS sequence"/>
</dbReference>
<proteinExistence type="predicted"/>
<evidence type="ECO:0000259" key="2">
    <source>
        <dbReference type="Pfam" id="PF13824"/>
    </source>
</evidence>
<feature type="domain" description="Mitochondrial splicing suppressor 51 zinc-finger" evidence="2">
    <location>
        <begin position="119"/>
        <end position="172"/>
    </location>
</feature>
<accession>A0A316UH73</accession>
<gene>
    <name evidence="4" type="ORF">BCV69DRAFT_265864</name>
</gene>
<feature type="compositionally biased region" description="Low complexity" evidence="1">
    <location>
        <begin position="409"/>
        <end position="424"/>
    </location>
</feature>
<feature type="domain" description="Mitochondrial splicing suppressor 51-like C-terminal" evidence="3">
    <location>
        <begin position="262"/>
        <end position="395"/>
    </location>
</feature>
<feature type="domain" description="Mitochondrial splicing suppressor 51-like C-terminal" evidence="3">
    <location>
        <begin position="496"/>
        <end position="561"/>
    </location>
</feature>
<dbReference type="AlphaFoldDB" id="A0A316UH73"/>
<dbReference type="GeneID" id="37012529"/>
<evidence type="ECO:0000313" key="4">
    <source>
        <dbReference type="EMBL" id="PWN24268.1"/>
    </source>
</evidence>
<dbReference type="Pfam" id="PF20179">
    <property type="entry name" value="MSS51_C"/>
    <property type="match status" value="2"/>
</dbReference>
<evidence type="ECO:0000259" key="3">
    <source>
        <dbReference type="Pfam" id="PF20179"/>
    </source>
</evidence>
<dbReference type="PANTHER" id="PTHR28069:SF1">
    <property type="entry name" value="PROTEIN MSS51, MITOCHONDRIAL"/>
    <property type="match status" value="1"/>
</dbReference>
<feature type="region of interest" description="Disordered" evidence="1">
    <location>
        <begin position="395"/>
        <end position="478"/>
    </location>
</feature>
<evidence type="ECO:0000256" key="1">
    <source>
        <dbReference type="SAM" id="MobiDB-lite"/>
    </source>
</evidence>
<feature type="region of interest" description="Disordered" evidence="1">
    <location>
        <begin position="323"/>
        <end position="348"/>
    </location>
</feature>
<protein>
    <submittedName>
        <fullName evidence="4">Uncharacterized protein</fullName>
    </submittedName>
</protein>
<dbReference type="EMBL" id="KZ819321">
    <property type="protein sequence ID" value="PWN24268.1"/>
    <property type="molecule type" value="Genomic_DNA"/>
</dbReference>
<reference evidence="4 5" key="1">
    <citation type="journal article" date="2018" name="Mol. Biol. Evol.">
        <title>Broad Genomic Sampling Reveals a Smut Pathogenic Ancestry of the Fungal Clade Ustilaginomycotina.</title>
        <authorList>
            <person name="Kijpornyongpan T."/>
            <person name="Mondo S.J."/>
            <person name="Barry K."/>
            <person name="Sandor L."/>
            <person name="Lee J."/>
            <person name="Lipzen A."/>
            <person name="Pangilinan J."/>
            <person name="LaButti K."/>
            <person name="Hainaut M."/>
            <person name="Henrissat B."/>
            <person name="Grigoriev I.V."/>
            <person name="Spatafora J.W."/>
            <person name="Aime M.C."/>
        </authorList>
    </citation>
    <scope>NUCLEOTIDE SEQUENCE [LARGE SCALE GENOMIC DNA]</scope>
    <source>
        <strain evidence="4 5">MCA 4718</strain>
    </source>
</reference>
<dbReference type="PANTHER" id="PTHR28069">
    <property type="entry name" value="GH20023P"/>
    <property type="match status" value="1"/>
</dbReference>
<feature type="compositionally biased region" description="Polar residues" evidence="1">
    <location>
        <begin position="338"/>
        <end position="348"/>
    </location>
</feature>
<sequence>MSLTSSAGSMLTRSGRRSGVTHFVAAASASASAPSTSSASSSSSSHFCSPAHQQQRRTFLGLFGKSKKAKDDRDPFKGTPAAAPKKLILTQDNLFHPLSQSPFPALRARAERIKRLAPCPVHLRKGQRVLVNFECPDCGWPTHYSEKDWREDTEHGKYVHRLREANEDEHDLRSGREITEFKLPGPQGFEESLNLSSWDVFFYTRNFPSIETERSRRHVSKLLSFPTSMGAVLHEHSPYTTRNRRMTREGLRSFLALRQLLHPKIGAKPSLDAIRVFVVGARAESTLPASVWDQLRFMFPGVNFHLYLIGPEVSIPKVENIAPGQSLSAEPPRRQKTRPSSYGPNAPSQTLVVSEALTITYIQSTYESVHHQMEPFDPYTDVFFAFSPGFGFPSQRAYDRPKSEDEDGAAIAGASSSSTAGADGLNTAAAEIESQDEAKESVKSADASSNKLPNPDATVARRSPEGGETPSMEPAFFPLAPGATPSSTLPTLPPLLQAQSEWATALTQMLSTKCPLIITGFSPADVKRDVEAFESVEGIKGEFEWLITPGENVFGSLSWSIADFDPRVAVKANWGIWAVRGKRYDLLGPGAYVGNPFESKGLEAEEKD</sequence>
<dbReference type="RefSeq" id="XP_025351428.1">
    <property type="nucleotide sequence ID" value="XM_025490795.1"/>
</dbReference>
<feature type="region of interest" description="Disordered" evidence="1">
    <location>
        <begin position="26"/>
        <end position="48"/>
    </location>
</feature>
<feature type="compositionally biased region" description="Low complexity" evidence="1">
    <location>
        <begin position="26"/>
        <end position="45"/>
    </location>
</feature>
<dbReference type="STRING" id="1684307.A0A316UH73"/>
<dbReference type="InterPro" id="IPR046824">
    <property type="entry name" value="Mss51-like_C"/>
</dbReference>